<dbReference type="PANTHER" id="PTHR24421:SF10">
    <property type="entry name" value="NITRATE_NITRITE SENSOR PROTEIN NARQ"/>
    <property type="match status" value="1"/>
</dbReference>
<keyword evidence="8 14" id="KW-0418">Kinase</keyword>
<dbReference type="InterPro" id="IPR003594">
    <property type="entry name" value="HATPase_dom"/>
</dbReference>
<dbReference type="EMBL" id="FNFB01000021">
    <property type="protein sequence ID" value="SDL43838.1"/>
    <property type="molecule type" value="Genomic_DNA"/>
</dbReference>
<evidence type="ECO:0000313" key="14">
    <source>
        <dbReference type="EMBL" id="SDL43838.1"/>
    </source>
</evidence>
<dbReference type="InterPro" id="IPR050482">
    <property type="entry name" value="Sensor_HK_TwoCompSys"/>
</dbReference>
<name>A0A1G9K291_9ACTN</name>
<proteinExistence type="predicted"/>
<dbReference type="SMART" id="SM00387">
    <property type="entry name" value="HATPase_c"/>
    <property type="match status" value="1"/>
</dbReference>
<evidence type="ECO:0000256" key="3">
    <source>
        <dbReference type="ARBA" id="ARBA00012438"/>
    </source>
</evidence>
<dbReference type="PROSITE" id="PS50885">
    <property type="entry name" value="HAMP"/>
    <property type="match status" value="1"/>
</dbReference>
<dbReference type="STRING" id="683260.SAMN05421874_121108"/>
<dbReference type="GO" id="GO:0016020">
    <property type="term" value="C:membrane"/>
    <property type="evidence" value="ECO:0007669"/>
    <property type="project" value="UniProtKB-SubCell"/>
</dbReference>
<evidence type="ECO:0000256" key="10">
    <source>
        <dbReference type="ARBA" id="ARBA00022989"/>
    </source>
</evidence>
<dbReference type="EC" id="2.7.13.3" evidence="3"/>
<dbReference type="PANTHER" id="PTHR24421">
    <property type="entry name" value="NITRATE/NITRITE SENSOR PROTEIN NARX-RELATED"/>
    <property type="match status" value="1"/>
</dbReference>
<evidence type="ECO:0000256" key="8">
    <source>
        <dbReference type="ARBA" id="ARBA00022777"/>
    </source>
</evidence>
<dbReference type="Gene3D" id="1.20.5.1930">
    <property type="match status" value="1"/>
</dbReference>
<evidence type="ECO:0000256" key="1">
    <source>
        <dbReference type="ARBA" id="ARBA00000085"/>
    </source>
</evidence>
<feature type="transmembrane region" description="Helical" evidence="12">
    <location>
        <begin position="77"/>
        <end position="95"/>
    </location>
</feature>
<keyword evidence="11" id="KW-0902">Two-component regulatory system</keyword>
<evidence type="ECO:0000256" key="12">
    <source>
        <dbReference type="SAM" id="Phobius"/>
    </source>
</evidence>
<dbReference type="SUPFAM" id="SSF55874">
    <property type="entry name" value="ATPase domain of HSP90 chaperone/DNA topoisomerase II/histidine kinase"/>
    <property type="match status" value="1"/>
</dbReference>
<accession>A0A1G9K291</accession>
<evidence type="ECO:0000256" key="2">
    <source>
        <dbReference type="ARBA" id="ARBA00004370"/>
    </source>
</evidence>
<protein>
    <recommendedName>
        <fullName evidence="3">histidine kinase</fullName>
        <ecNumber evidence="3">2.7.13.3</ecNumber>
    </recommendedName>
</protein>
<dbReference type="SMART" id="SM00304">
    <property type="entry name" value="HAMP"/>
    <property type="match status" value="1"/>
</dbReference>
<keyword evidence="5" id="KW-0808">Transferase</keyword>
<dbReference type="GO" id="GO:0046983">
    <property type="term" value="F:protein dimerization activity"/>
    <property type="evidence" value="ECO:0007669"/>
    <property type="project" value="InterPro"/>
</dbReference>
<evidence type="ECO:0000256" key="7">
    <source>
        <dbReference type="ARBA" id="ARBA00022741"/>
    </source>
</evidence>
<dbReference type="Proteomes" id="UP000198683">
    <property type="component" value="Unassembled WGS sequence"/>
</dbReference>
<keyword evidence="6 12" id="KW-0812">Transmembrane</keyword>
<sequence>MGDGSDGHRRPVMGRLGDMNAAATRQTVPVQDARGRPMASALFRRIALINGLVFTTGLTVLALSPATVSSPVLLTELPILAGSLALMLAANAYLLRRSLGPLSGLTALMERVDLLRPRARAAGGNQGDLGALIATFNSMLDRLEAERSASAAHALAVQEAERQRIARELHDEIGQSLTVVLLGLKRTLDRAPAELREELSTAQETVRSSLDEVRRIARRLRPGVLEDLGLLAAMNALAGEFTDASGVPVTRRLDPRLPDLGGEAELVIYRIAQESLTNIARHARATRAELCLTVQGGSALLRIVDNGRGGPIEEGTGIRGMRERAMLIGADLGVEAGPGTGTEVRLTVPLPPGTPAADRTHAKGTP</sequence>
<dbReference type="AlphaFoldDB" id="A0A1G9K291"/>
<dbReference type="Gene3D" id="3.30.565.10">
    <property type="entry name" value="Histidine kinase-like ATPase, C-terminal domain"/>
    <property type="match status" value="1"/>
</dbReference>
<gene>
    <name evidence="14" type="ORF">SAMN05421874_121108</name>
</gene>
<evidence type="ECO:0000256" key="6">
    <source>
        <dbReference type="ARBA" id="ARBA00022692"/>
    </source>
</evidence>
<keyword evidence="7" id="KW-0547">Nucleotide-binding</keyword>
<organism evidence="14 15">
    <name type="scientific">Nonomuraea maritima</name>
    <dbReference type="NCBI Taxonomy" id="683260"/>
    <lineage>
        <taxon>Bacteria</taxon>
        <taxon>Bacillati</taxon>
        <taxon>Actinomycetota</taxon>
        <taxon>Actinomycetes</taxon>
        <taxon>Streptosporangiales</taxon>
        <taxon>Streptosporangiaceae</taxon>
        <taxon>Nonomuraea</taxon>
    </lineage>
</organism>
<dbReference type="Pfam" id="PF02518">
    <property type="entry name" value="HATPase_c"/>
    <property type="match status" value="1"/>
</dbReference>
<evidence type="ECO:0000313" key="15">
    <source>
        <dbReference type="Proteomes" id="UP000198683"/>
    </source>
</evidence>
<dbReference type="CDD" id="cd16917">
    <property type="entry name" value="HATPase_UhpB-NarQ-NarX-like"/>
    <property type="match status" value="1"/>
</dbReference>
<evidence type="ECO:0000256" key="5">
    <source>
        <dbReference type="ARBA" id="ARBA00022679"/>
    </source>
</evidence>
<dbReference type="GO" id="GO:0000155">
    <property type="term" value="F:phosphorelay sensor kinase activity"/>
    <property type="evidence" value="ECO:0007669"/>
    <property type="project" value="InterPro"/>
</dbReference>
<evidence type="ECO:0000259" key="13">
    <source>
        <dbReference type="PROSITE" id="PS50885"/>
    </source>
</evidence>
<dbReference type="InterPro" id="IPR036890">
    <property type="entry name" value="HATPase_C_sf"/>
</dbReference>
<feature type="domain" description="HAMP" evidence="13">
    <location>
        <begin position="96"/>
        <end position="148"/>
    </location>
</feature>
<comment type="subcellular location">
    <subcellularLocation>
        <location evidence="2">Membrane</location>
    </subcellularLocation>
</comment>
<comment type="catalytic activity">
    <reaction evidence="1">
        <text>ATP + protein L-histidine = ADP + protein N-phospho-L-histidine.</text>
        <dbReference type="EC" id="2.7.13.3"/>
    </reaction>
</comment>
<dbReference type="InterPro" id="IPR011712">
    <property type="entry name" value="Sig_transdc_His_kin_sub3_dim/P"/>
</dbReference>
<keyword evidence="15" id="KW-1185">Reference proteome</keyword>
<reference evidence="14 15" key="1">
    <citation type="submission" date="2016-10" db="EMBL/GenBank/DDBJ databases">
        <authorList>
            <person name="de Groot N.N."/>
        </authorList>
    </citation>
    <scope>NUCLEOTIDE SEQUENCE [LARGE SCALE GENOMIC DNA]</scope>
    <source>
        <strain evidence="14 15">CGMCC 4.5681</strain>
    </source>
</reference>
<keyword evidence="4" id="KW-0597">Phosphoprotein</keyword>
<feature type="transmembrane region" description="Helical" evidence="12">
    <location>
        <begin position="46"/>
        <end position="65"/>
    </location>
</feature>
<evidence type="ECO:0000256" key="11">
    <source>
        <dbReference type="ARBA" id="ARBA00023012"/>
    </source>
</evidence>
<evidence type="ECO:0000256" key="9">
    <source>
        <dbReference type="ARBA" id="ARBA00022840"/>
    </source>
</evidence>
<dbReference type="Pfam" id="PF07730">
    <property type="entry name" value="HisKA_3"/>
    <property type="match status" value="1"/>
</dbReference>
<keyword evidence="10 12" id="KW-1133">Transmembrane helix</keyword>
<dbReference type="InterPro" id="IPR003660">
    <property type="entry name" value="HAMP_dom"/>
</dbReference>
<dbReference type="GO" id="GO:0005524">
    <property type="term" value="F:ATP binding"/>
    <property type="evidence" value="ECO:0007669"/>
    <property type="project" value="UniProtKB-KW"/>
</dbReference>
<keyword evidence="12" id="KW-0472">Membrane</keyword>
<keyword evidence="9" id="KW-0067">ATP-binding</keyword>
<evidence type="ECO:0000256" key="4">
    <source>
        <dbReference type="ARBA" id="ARBA00022553"/>
    </source>
</evidence>